<evidence type="ECO:0000259" key="2">
    <source>
        <dbReference type="Pfam" id="PF14479"/>
    </source>
</evidence>
<feature type="domain" description="Prion-inhibition and propagation HeLo" evidence="2">
    <location>
        <begin position="6"/>
        <end position="190"/>
    </location>
</feature>
<comment type="caution">
    <text evidence="3">The sequence shown here is derived from an EMBL/GenBank/DDBJ whole genome shotgun (WGS) entry which is preliminary data.</text>
</comment>
<name>A0A9W9M331_9EURO</name>
<dbReference type="InterPro" id="IPR038305">
    <property type="entry name" value="HeLo_sf"/>
</dbReference>
<sequence>MAEAFGIVSGAVGIAGIFSTCLECFEYVQIGRHFGQDSQTSHLMLSGLKLRLSRWGEAVHLYTDPQLGHPEASQADLQLAKNTLYQILVLMSDSEKVSRRFSLGSKPEGDSSTLQGSPMETSIDRLMREQARRRQKGTSLVKLASWALYNKSHLASLVDDISKLLDFLEKTFPAPEVQSSLAQSEIREICDRTQGQQDTTLSLVYALSTTVDKTLQAQATKMIEQKGISIGSLVVAENARVRDGNFYGSAWKGETIPKASSDIRIDSIHVSGTARVMNGDTYGDEDNFWD</sequence>
<dbReference type="EMBL" id="JAPQKP010000006">
    <property type="protein sequence ID" value="KAJ5185602.1"/>
    <property type="molecule type" value="Genomic_DNA"/>
</dbReference>
<feature type="region of interest" description="Disordered" evidence="1">
    <location>
        <begin position="101"/>
        <end position="120"/>
    </location>
</feature>
<dbReference type="PANTHER" id="PTHR37542">
    <property type="entry name" value="HELO DOMAIN-CONTAINING PROTEIN-RELATED"/>
    <property type="match status" value="1"/>
</dbReference>
<keyword evidence="4" id="KW-1185">Reference proteome</keyword>
<dbReference type="AlphaFoldDB" id="A0A9W9M331"/>
<dbReference type="PANTHER" id="PTHR37542:SF3">
    <property type="entry name" value="PRION-INHIBITION AND PROPAGATION HELO DOMAIN-CONTAINING PROTEIN"/>
    <property type="match status" value="1"/>
</dbReference>
<dbReference type="Gene3D" id="1.20.120.1020">
    <property type="entry name" value="Prion-inhibition and propagation, HeLo domain"/>
    <property type="match status" value="1"/>
</dbReference>
<organism evidence="3 4">
    <name type="scientific">Penicillium cf. griseofulvum</name>
    <dbReference type="NCBI Taxonomy" id="2972120"/>
    <lineage>
        <taxon>Eukaryota</taxon>
        <taxon>Fungi</taxon>
        <taxon>Dikarya</taxon>
        <taxon>Ascomycota</taxon>
        <taxon>Pezizomycotina</taxon>
        <taxon>Eurotiomycetes</taxon>
        <taxon>Eurotiomycetidae</taxon>
        <taxon>Eurotiales</taxon>
        <taxon>Aspergillaceae</taxon>
        <taxon>Penicillium</taxon>
    </lineage>
</organism>
<proteinExistence type="predicted"/>
<dbReference type="InterPro" id="IPR029498">
    <property type="entry name" value="HeLo_dom"/>
</dbReference>
<evidence type="ECO:0000313" key="4">
    <source>
        <dbReference type="Proteomes" id="UP001150879"/>
    </source>
</evidence>
<evidence type="ECO:0000313" key="3">
    <source>
        <dbReference type="EMBL" id="KAJ5185602.1"/>
    </source>
</evidence>
<feature type="compositionally biased region" description="Polar residues" evidence="1">
    <location>
        <begin position="110"/>
        <end position="120"/>
    </location>
</feature>
<dbReference type="Proteomes" id="UP001150879">
    <property type="component" value="Unassembled WGS sequence"/>
</dbReference>
<gene>
    <name evidence="3" type="ORF">N7472_010442</name>
</gene>
<dbReference type="Pfam" id="PF14479">
    <property type="entry name" value="HeLo"/>
    <property type="match status" value="1"/>
</dbReference>
<evidence type="ECO:0000256" key="1">
    <source>
        <dbReference type="SAM" id="MobiDB-lite"/>
    </source>
</evidence>
<protein>
    <recommendedName>
        <fullName evidence="2">Prion-inhibition and propagation HeLo domain-containing protein</fullName>
    </recommendedName>
</protein>
<reference evidence="3" key="2">
    <citation type="journal article" date="2023" name="IMA Fungus">
        <title>Comparative genomic study of the Penicillium genus elucidates a diverse pangenome and 15 lateral gene transfer events.</title>
        <authorList>
            <person name="Petersen C."/>
            <person name="Sorensen T."/>
            <person name="Nielsen M.R."/>
            <person name="Sondergaard T.E."/>
            <person name="Sorensen J.L."/>
            <person name="Fitzpatrick D.A."/>
            <person name="Frisvad J.C."/>
            <person name="Nielsen K.L."/>
        </authorList>
    </citation>
    <scope>NUCLEOTIDE SEQUENCE</scope>
    <source>
        <strain evidence="3">IBT 16849</strain>
    </source>
</reference>
<reference evidence="3" key="1">
    <citation type="submission" date="2022-11" db="EMBL/GenBank/DDBJ databases">
        <authorList>
            <person name="Petersen C."/>
        </authorList>
    </citation>
    <scope>NUCLEOTIDE SEQUENCE</scope>
    <source>
        <strain evidence="3">IBT 16849</strain>
    </source>
</reference>
<accession>A0A9W9M331</accession>